<dbReference type="AlphaFoldDB" id="A0AA38RB40"/>
<dbReference type="InterPro" id="IPR023213">
    <property type="entry name" value="CAT-like_dom_sf"/>
</dbReference>
<sequence>MEVIPVPPTDMQTPVRNIRTRTFFIVDDRLDEAALRNGLDRLIRDHWRKLGARLVTRSKDGLFEYHLPQVFSENYELFKWSSEEKDRPFDTVASALKPPAQEKGIALLPAMKTIDSWFRPADWPFHRADEAPDVPMLFLHVSLFTDATVIAISCPHILTDQLGMANIARAWMGILEGNAPPPMVGDKDDVLPGQKPYAEYPKREIFRKGRMRVRRRFEYFFVVLGFIPEMVIDRVEESYTLFFPLPLVDSLRERYSKTLEEKYGASPDITNGDVLTGIITKFARLHDKKTRTMSLSQTVNLRGRIPQLSDPATRQAFVHNSLHYATARFRFGPSTPVSEIAYRNRQAIKQALDQKDIELGLTVIREMVRRGQPIHICEPFERSFNVTNWCPAWREVDFSAALEGGKKDAREGRELKLLVVGQGTELHTPSRYHSTIMCKTEEGYWCDFGAGAKTAEQIKEYLAKDPFLENL</sequence>
<reference evidence="1" key="1">
    <citation type="submission" date="2022-07" db="EMBL/GenBank/DDBJ databases">
        <title>Fungi with potential for degradation of polypropylene.</title>
        <authorList>
            <person name="Gostincar C."/>
        </authorList>
    </citation>
    <scope>NUCLEOTIDE SEQUENCE</scope>
    <source>
        <strain evidence="1">EXF-13308</strain>
    </source>
</reference>
<dbReference type="Proteomes" id="UP001174694">
    <property type="component" value="Unassembled WGS sequence"/>
</dbReference>
<keyword evidence="2" id="KW-1185">Reference proteome</keyword>
<dbReference type="EMBL" id="JANBVO010000057">
    <property type="protein sequence ID" value="KAJ9132457.1"/>
    <property type="molecule type" value="Genomic_DNA"/>
</dbReference>
<comment type="caution">
    <text evidence="1">The sequence shown here is derived from an EMBL/GenBank/DDBJ whole genome shotgun (WGS) entry which is preliminary data.</text>
</comment>
<evidence type="ECO:0000313" key="1">
    <source>
        <dbReference type="EMBL" id="KAJ9132457.1"/>
    </source>
</evidence>
<accession>A0AA38RB40</accession>
<proteinExistence type="predicted"/>
<name>A0AA38RB40_9PEZI</name>
<gene>
    <name evidence="1" type="ORF">NKR23_g11211</name>
</gene>
<dbReference type="Gene3D" id="3.30.559.10">
    <property type="entry name" value="Chloramphenicol acetyltransferase-like domain"/>
    <property type="match status" value="2"/>
</dbReference>
<protein>
    <submittedName>
        <fullName evidence="1">Chloramphenicol acetyltransferase-like domain protein</fullName>
    </submittedName>
</protein>
<evidence type="ECO:0000313" key="2">
    <source>
        <dbReference type="Proteomes" id="UP001174694"/>
    </source>
</evidence>
<organism evidence="1 2">
    <name type="scientific">Pleurostoma richardsiae</name>
    <dbReference type="NCBI Taxonomy" id="41990"/>
    <lineage>
        <taxon>Eukaryota</taxon>
        <taxon>Fungi</taxon>
        <taxon>Dikarya</taxon>
        <taxon>Ascomycota</taxon>
        <taxon>Pezizomycotina</taxon>
        <taxon>Sordariomycetes</taxon>
        <taxon>Sordariomycetidae</taxon>
        <taxon>Calosphaeriales</taxon>
        <taxon>Pleurostomataceae</taxon>
        <taxon>Pleurostoma</taxon>
    </lineage>
</organism>